<evidence type="ECO:0008006" key="3">
    <source>
        <dbReference type="Google" id="ProtNLM"/>
    </source>
</evidence>
<evidence type="ECO:0000313" key="2">
    <source>
        <dbReference type="EMBL" id="QHT80579.1"/>
    </source>
</evidence>
<protein>
    <recommendedName>
        <fullName evidence="3">MYM-type domain-containing protein</fullName>
    </recommendedName>
</protein>
<dbReference type="AlphaFoldDB" id="A0A6C0HJA5"/>
<name>A0A6C0HJA5_9ZZZZ</name>
<dbReference type="EMBL" id="MN739973">
    <property type="protein sequence ID" value="QHT80579.1"/>
    <property type="molecule type" value="Genomic_DNA"/>
</dbReference>
<accession>A0A6C0HJA5</accession>
<feature type="region of interest" description="Disordered" evidence="1">
    <location>
        <begin position="285"/>
        <end position="312"/>
    </location>
</feature>
<feature type="region of interest" description="Disordered" evidence="1">
    <location>
        <begin position="1"/>
        <end position="31"/>
    </location>
</feature>
<organism evidence="2">
    <name type="scientific">viral metagenome</name>
    <dbReference type="NCBI Taxonomy" id="1070528"/>
    <lineage>
        <taxon>unclassified sequences</taxon>
        <taxon>metagenomes</taxon>
        <taxon>organismal metagenomes</taxon>
    </lineage>
</organism>
<evidence type="ECO:0000256" key="1">
    <source>
        <dbReference type="SAM" id="MobiDB-lite"/>
    </source>
</evidence>
<proteinExistence type="predicted"/>
<reference evidence="2" key="1">
    <citation type="journal article" date="2020" name="Nature">
        <title>Giant virus diversity and host interactions through global metagenomics.</title>
        <authorList>
            <person name="Schulz F."/>
            <person name="Roux S."/>
            <person name="Paez-Espino D."/>
            <person name="Jungbluth S."/>
            <person name="Walsh D.A."/>
            <person name="Denef V.J."/>
            <person name="McMahon K.D."/>
            <person name="Konstantinidis K.T."/>
            <person name="Eloe-Fadrosh E.A."/>
            <person name="Kyrpides N.C."/>
            <person name="Woyke T."/>
        </authorList>
    </citation>
    <scope>NUCLEOTIDE SEQUENCE</scope>
    <source>
        <strain evidence="2">GVMAG-M-3300023184-120</strain>
    </source>
</reference>
<sequence>MSSEPPKKRGRRKNVVAANTEEEPTKKGKKIQEIKLQSLQTILQQSLQSSKSKRHIILELNCFMSDVDSYLQHKIFQSDHSVYKPDVPQEIQPFESNKNYETFESDDKVTVQSIPRTKEEKENISNEDLKSKIRELKLTFYKKEQVKKSACFWCTYDFDTETCFVIEQSTKGGYLGNGSFCSPECSVAYLFNNMKMDDSAKIESYQLINYYYSTDGTNIKPAVCPFYFLEKYYGNMSIQEYRKMCKSNYMLLCVDKPMTRVLPEIHEDNEKTLFNNTPYTQTRGNYKVKRQSEKGSAPNRNSILRDNFGVGS</sequence>